<dbReference type="EMBL" id="QRAV01000026">
    <property type="protein sequence ID" value="RDL13368.1"/>
    <property type="molecule type" value="Genomic_DNA"/>
</dbReference>
<evidence type="ECO:0000313" key="2">
    <source>
        <dbReference type="Proteomes" id="UP000255365"/>
    </source>
</evidence>
<protein>
    <submittedName>
        <fullName evidence="1">Uncharacterized protein</fullName>
    </submittedName>
</protein>
<comment type="caution">
    <text evidence="1">The sequence shown here is derived from an EMBL/GenBank/DDBJ whole genome shotgun (WGS) entry which is preliminary data.</text>
</comment>
<accession>A0A370S0V3</accession>
<proteinExistence type="predicted"/>
<name>A0A370S0V3_PSEJE</name>
<gene>
    <name evidence="1" type="ORF">DEU51_12614</name>
</gene>
<evidence type="ECO:0000313" key="1">
    <source>
        <dbReference type="EMBL" id="RDL13368.1"/>
    </source>
</evidence>
<reference evidence="1 2" key="1">
    <citation type="submission" date="2018-07" db="EMBL/GenBank/DDBJ databases">
        <title>Genome sequencing of rice bacterial endophytes.</title>
        <authorList>
            <person name="Venturi V."/>
        </authorList>
    </citation>
    <scope>NUCLEOTIDE SEQUENCE [LARGE SCALE GENOMIC DNA]</scope>
    <source>
        <strain evidence="1 2">E2333</strain>
    </source>
</reference>
<dbReference type="AlphaFoldDB" id="A0A370S0V3"/>
<organism evidence="1 2">
    <name type="scientific">Pseudomonas jessenii</name>
    <dbReference type="NCBI Taxonomy" id="77298"/>
    <lineage>
        <taxon>Bacteria</taxon>
        <taxon>Pseudomonadati</taxon>
        <taxon>Pseudomonadota</taxon>
        <taxon>Gammaproteobacteria</taxon>
        <taxon>Pseudomonadales</taxon>
        <taxon>Pseudomonadaceae</taxon>
        <taxon>Pseudomonas</taxon>
    </lineage>
</organism>
<dbReference type="Proteomes" id="UP000255365">
    <property type="component" value="Unassembled WGS sequence"/>
</dbReference>
<sequence>MTTARRTRKKLTAETLIRAIASSTAIETGQSVETIERKLKVRSSKFLHLSLAK</sequence>